<protein>
    <submittedName>
        <fullName evidence="1">Uncharacterized protein</fullName>
    </submittedName>
</protein>
<dbReference type="AlphaFoldDB" id="A0A0A9CLA5"/>
<evidence type="ECO:0000313" key="1">
    <source>
        <dbReference type="EMBL" id="JAD74135.1"/>
    </source>
</evidence>
<proteinExistence type="predicted"/>
<organism evidence="1">
    <name type="scientific">Arundo donax</name>
    <name type="common">Giant reed</name>
    <name type="synonym">Donax arundinaceus</name>
    <dbReference type="NCBI Taxonomy" id="35708"/>
    <lineage>
        <taxon>Eukaryota</taxon>
        <taxon>Viridiplantae</taxon>
        <taxon>Streptophyta</taxon>
        <taxon>Embryophyta</taxon>
        <taxon>Tracheophyta</taxon>
        <taxon>Spermatophyta</taxon>
        <taxon>Magnoliopsida</taxon>
        <taxon>Liliopsida</taxon>
        <taxon>Poales</taxon>
        <taxon>Poaceae</taxon>
        <taxon>PACMAD clade</taxon>
        <taxon>Arundinoideae</taxon>
        <taxon>Arundineae</taxon>
        <taxon>Arundo</taxon>
    </lineage>
</organism>
<sequence length="70" mass="8004">MEVDLDQGPRGDPLIGHLLAQVEAHQLFVARVEPETRWQRRIHLPQPHPNPMLCKLLSPLQIKPTNSSPR</sequence>
<dbReference type="EMBL" id="GBRH01223760">
    <property type="protein sequence ID" value="JAD74135.1"/>
    <property type="molecule type" value="Transcribed_RNA"/>
</dbReference>
<name>A0A0A9CLA5_ARUDO</name>
<reference evidence="1" key="2">
    <citation type="journal article" date="2015" name="Data Brief">
        <title>Shoot transcriptome of the giant reed, Arundo donax.</title>
        <authorList>
            <person name="Barrero R.A."/>
            <person name="Guerrero F.D."/>
            <person name="Moolhuijzen P."/>
            <person name="Goolsby J.A."/>
            <person name="Tidwell J."/>
            <person name="Bellgard S.E."/>
            <person name="Bellgard M.I."/>
        </authorList>
    </citation>
    <scope>NUCLEOTIDE SEQUENCE</scope>
    <source>
        <tissue evidence="1">Shoot tissue taken approximately 20 cm above the soil surface</tissue>
    </source>
</reference>
<reference evidence="1" key="1">
    <citation type="submission" date="2014-09" db="EMBL/GenBank/DDBJ databases">
        <authorList>
            <person name="Magalhaes I.L.F."/>
            <person name="Oliveira U."/>
            <person name="Santos F.R."/>
            <person name="Vidigal T.H.D.A."/>
            <person name="Brescovit A.D."/>
            <person name="Santos A.J."/>
        </authorList>
    </citation>
    <scope>NUCLEOTIDE SEQUENCE</scope>
    <source>
        <tissue evidence="1">Shoot tissue taken approximately 20 cm above the soil surface</tissue>
    </source>
</reference>
<accession>A0A0A9CLA5</accession>